<keyword evidence="7" id="KW-1185">Reference proteome</keyword>
<name>A0ABP8JGV3_9BACT</name>
<dbReference type="InterPro" id="IPR009009">
    <property type="entry name" value="RlpA-like_DPBB"/>
</dbReference>
<evidence type="ECO:0000256" key="2">
    <source>
        <dbReference type="ARBA" id="ARBA00023316"/>
    </source>
</evidence>
<evidence type="ECO:0000259" key="5">
    <source>
        <dbReference type="Pfam" id="PF03330"/>
    </source>
</evidence>
<dbReference type="InterPro" id="IPR036908">
    <property type="entry name" value="RlpA-like_sf"/>
</dbReference>
<evidence type="ECO:0000256" key="4">
    <source>
        <dbReference type="RuleBase" id="RU003495"/>
    </source>
</evidence>
<gene>
    <name evidence="3" type="primary">rlpA</name>
    <name evidence="6" type="ORF">GCM10023186_39040</name>
</gene>
<comment type="function">
    <text evidence="3">Lytic transglycosylase with a strong preference for naked glycan strands that lack stem peptides.</text>
</comment>
<dbReference type="InterPro" id="IPR012997">
    <property type="entry name" value="RplA"/>
</dbReference>
<dbReference type="EC" id="4.2.2.-" evidence="3"/>
<dbReference type="PANTHER" id="PTHR34183">
    <property type="entry name" value="ENDOLYTIC PEPTIDOGLYCAN TRANSGLYCOSYLASE RLPA"/>
    <property type="match status" value="1"/>
</dbReference>
<dbReference type="CDD" id="cd22268">
    <property type="entry name" value="DPBB_RlpA-like"/>
    <property type="match status" value="1"/>
</dbReference>
<evidence type="ECO:0000313" key="6">
    <source>
        <dbReference type="EMBL" id="GAA4390644.1"/>
    </source>
</evidence>
<dbReference type="PANTHER" id="PTHR34183:SF8">
    <property type="entry name" value="ENDOLYTIC PEPTIDOGLYCAN TRANSGLYCOSYLASE RLPA-RELATED"/>
    <property type="match status" value="1"/>
</dbReference>
<accession>A0ABP8JGV3</accession>
<dbReference type="HAMAP" id="MF_02071">
    <property type="entry name" value="RlpA"/>
    <property type="match status" value="1"/>
</dbReference>
<organism evidence="6 7">
    <name type="scientific">Hymenobacter koreensis</name>
    <dbReference type="NCBI Taxonomy" id="1084523"/>
    <lineage>
        <taxon>Bacteria</taxon>
        <taxon>Pseudomonadati</taxon>
        <taxon>Bacteroidota</taxon>
        <taxon>Cytophagia</taxon>
        <taxon>Cytophagales</taxon>
        <taxon>Hymenobacteraceae</taxon>
        <taxon>Hymenobacter</taxon>
    </lineage>
</organism>
<keyword evidence="2 3" id="KW-0961">Cell wall biogenesis/degradation</keyword>
<dbReference type="InterPro" id="IPR034718">
    <property type="entry name" value="RlpA"/>
</dbReference>
<comment type="similarity">
    <text evidence="3 4">Belongs to the RlpA family.</text>
</comment>
<evidence type="ECO:0000313" key="7">
    <source>
        <dbReference type="Proteomes" id="UP001500454"/>
    </source>
</evidence>
<reference evidence="7" key="1">
    <citation type="journal article" date="2019" name="Int. J. Syst. Evol. Microbiol.">
        <title>The Global Catalogue of Microorganisms (GCM) 10K type strain sequencing project: providing services to taxonomists for standard genome sequencing and annotation.</title>
        <authorList>
            <consortium name="The Broad Institute Genomics Platform"/>
            <consortium name="The Broad Institute Genome Sequencing Center for Infectious Disease"/>
            <person name="Wu L."/>
            <person name="Ma J."/>
        </authorList>
    </citation>
    <scope>NUCLEOTIDE SEQUENCE [LARGE SCALE GENOMIC DNA]</scope>
    <source>
        <strain evidence="7">JCM 17924</strain>
    </source>
</reference>
<proteinExistence type="inferred from homology"/>
<dbReference type="RefSeq" id="WP_345226974.1">
    <property type="nucleotide sequence ID" value="NZ_BAABHA010000015.1"/>
</dbReference>
<evidence type="ECO:0000256" key="3">
    <source>
        <dbReference type="HAMAP-Rule" id="MF_02071"/>
    </source>
</evidence>
<dbReference type="EMBL" id="BAABHA010000015">
    <property type="protein sequence ID" value="GAA4390644.1"/>
    <property type="molecule type" value="Genomic_DNA"/>
</dbReference>
<dbReference type="Proteomes" id="UP001500454">
    <property type="component" value="Unassembled WGS sequence"/>
</dbReference>
<dbReference type="Gene3D" id="2.40.40.10">
    <property type="entry name" value="RlpA-like domain"/>
    <property type="match status" value="1"/>
</dbReference>
<dbReference type="NCBIfam" id="TIGR00413">
    <property type="entry name" value="rlpA"/>
    <property type="match status" value="1"/>
</dbReference>
<dbReference type="SUPFAM" id="SSF50685">
    <property type="entry name" value="Barwin-like endoglucanases"/>
    <property type="match status" value="1"/>
</dbReference>
<comment type="caution">
    <text evidence="6">The sequence shown here is derived from an EMBL/GenBank/DDBJ whole genome shotgun (WGS) entry which is preliminary data.</text>
</comment>
<feature type="signal peptide" evidence="3">
    <location>
        <begin position="1"/>
        <end position="28"/>
    </location>
</feature>
<keyword evidence="3" id="KW-0732">Signal</keyword>
<dbReference type="Pfam" id="PF03330">
    <property type="entry name" value="DPBB_1"/>
    <property type="match status" value="1"/>
</dbReference>
<sequence length="137" mass="14560" precursor="true">MTCFTSLPLSTITVARRLGLLLAGTALLASCAGSKGFTESGKASFYADKFNGRKTASGVPYRPGKMTAAHKTLPFGTVVRVTNPRNNRSVKVTVNDRGPHVPGRIIDLSKKAARKIDIIDNGVAPVTLRVIKPARGK</sequence>
<feature type="domain" description="RlpA-like protein double-psi beta-barrel" evidence="5">
    <location>
        <begin position="39"/>
        <end position="127"/>
    </location>
</feature>
<protein>
    <recommendedName>
        <fullName evidence="3">Probable endolytic peptidoglycan transglycosylase RlpA</fullName>
        <ecNumber evidence="3">4.2.2.-</ecNumber>
    </recommendedName>
</protein>
<keyword evidence="1 3" id="KW-0456">Lyase</keyword>
<feature type="chain" id="PRO_5044921230" description="Probable endolytic peptidoglycan transglycosylase RlpA" evidence="3">
    <location>
        <begin position="29"/>
        <end position="137"/>
    </location>
</feature>
<evidence type="ECO:0000256" key="1">
    <source>
        <dbReference type="ARBA" id="ARBA00023239"/>
    </source>
</evidence>